<evidence type="ECO:0000313" key="2">
    <source>
        <dbReference type="EMBL" id="MBG6085092.1"/>
    </source>
</evidence>
<sequence length="80" mass="8537">MRQTMNQVLTSLYAVAMIVFLVLAFGLVLTQAAGLFFGQGQWIAGASEALLRPAIITAVVAGLFGFAVFNVRGTSEKEQD</sequence>
<protein>
    <submittedName>
        <fullName evidence="2">Uncharacterized protein</fullName>
    </submittedName>
</protein>
<keyword evidence="3" id="KW-1185">Reference proteome</keyword>
<organism evidence="2 3">
    <name type="scientific">Zhihengliuella flava</name>
    <dbReference type="NCBI Taxonomy" id="1285193"/>
    <lineage>
        <taxon>Bacteria</taxon>
        <taxon>Bacillati</taxon>
        <taxon>Actinomycetota</taxon>
        <taxon>Actinomycetes</taxon>
        <taxon>Micrococcales</taxon>
        <taxon>Micrococcaceae</taxon>
        <taxon>Zhihengliuella</taxon>
    </lineage>
</organism>
<evidence type="ECO:0000313" key="3">
    <source>
        <dbReference type="Proteomes" id="UP000625033"/>
    </source>
</evidence>
<reference evidence="2" key="1">
    <citation type="submission" date="2020-11" db="EMBL/GenBank/DDBJ databases">
        <title>Sequencing the genomes of 1000 actinobacteria strains.</title>
        <authorList>
            <person name="Klenk H.-P."/>
        </authorList>
    </citation>
    <scope>NUCLEOTIDE SEQUENCE</scope>
    <source>
        <strain evidence="2">DSM 26152</strain>
    </source>
</reference>
<dbReference type="Proteomes" id="UP000625033">
    <property type="component" value="Unassembled WGS sequence"/>
</dbReference>
<proteinExistence type="predicted"/>
<comment type="caution">
    <text evidence="2">The sequence shown here is derived from an EMBL/GenBank/DDBJ whole genome shotgun (WGS) entry which is preliminary data.</text>
</comment>
<dbReference type="AlphaFoldDB" id="A0A931DAV5"/>
<feature type="transmembrane region" description="Helical" evidence="1">
    <location>
        <begin position="12"/>
        <end position="37"/>
    </location>
</feature>
<feature type="transmembrane region" description="Helical" evidence="1">
    <location>
        <begin position="49"/>
        <end position="69"/>
    </location>
</feature>
<name>A0A931DAV5_9MICC</name>
<accession>A0A931DAV5</accession>
<dbReference type="RefSeq" id="WP_196836317.1">
    <property type="nucleotide sequence ID" value="NZ_JADOTZ010000001.1"/>
</dbReference>
<gene>
    <name evidence="2" type="ORF">IW252_001859</name>
</gene>
<dbReference type="EMBL" id="JADOTZ010000001">
    <property type="protein sequence ID" value="MBG6085092.1"/>
    <property type="molecule type" value="Genomic_DNA"/>
</dbReference>
<keyword evidence="1" id="KW-0472">Membrane</keyword>
<keyword evidence="1" id="KW-1133">Transmembrane helix</keyword>
<keyword evidence="1" id="KW-0812">Transmembrane</keyword>
<evidence type="ECO:0000256" key="1">
    <source>
        <dbReference type="SAM" id="Phobius"/>
    </source>
</evidence>